<organism evidence="3 4">
    <name type="scientific">Antrodiella citrinella</name>
    <dbReference type="NCBI Taxonomy" id="2447956"/>
    <lineage>
        <taxon>Eukaryota</taxon>
        <taxon>Fungi</taxon>
        <taxon>Dikarya</taxon>
        <taxon>Basidiomycota</taxon>
        <taxon>Agaricomycotina</taxon>
        <taxon>Agaricomycetes</taxon>
        <taxon>Polyporales</taxon>
        <taxon>Steccherinaceae</taxon>
        <taxon>Antrodiella</taxon>
    </lineage>
</organism>
<feature type="signal peptide" evidence="2">
    <location>
        <begin position="1"/>
        <end position="18"/>
    </location>
</feature>
<protein>
    <submittedName>
        <fullName evidence="3">Uncharacterized protein</fullName>
    </submittedName>
</protein>
<feature type="region of interest" description="Disordered" evidence="1">
    <location>
        <begin position="41"/>
        <end position="141"/>
    </location>
</feature>
<name>A0A4S4MMZ8_9APHY</name>
<feature type="compositionally biased region" description="Polar residues" evidence="1">
    <location>
        <begin position="131"/>
        <end position="141"/>
    </location>
</feature>
<sequence>MRLSAFSLLAIVATTACAYPVAVLNARNLGSGSRSYIMDAMGRQNPTSHAPVHTQSDPSTNYLGHRDDLYQNPVARTTNGDSGHTSDHPQRRSPVPLYTPTLGGGGPDTPKPDSHIPHRRSPRPDGGVNENGWQSAGTSSEAVSGDIRGVLFGRAHVSAHHGHLARNPVKLPMAQRRSPLPSSGPSDPTPEAYAQPYETSELGTSVFELAGRDDFGPDLPRPVGLPHHFHRRSPGPSPSGNFESYNLNPPANADMGAVLSNTMFAAPRSQKRSEETADEIEKDAMSEMNQMNQITQMSEMNAQGTVGAAGFDFAHLSHRGYEGAGPGPAGPW</sequence>
<proteinExistence type="predicted"/>
<dbReference type="EMBL" id="SGPM01000266">
    <property type="protein sequence ID" value="THH27262.1"/>
    <property type="molecule type" value="Genomic_DNA"/>
</dbReference>
<evidence type="ECO:0000313" key="4">
    <source>
        <dbReference type="Proteomes" id="UP000308730"/>
    </source>
</evidence>
<feature type="compositionally biased region" description="Polar residues" evidence="1">
    <location>
        <begin position="44"/>
        <end position="62"/>
    </location>
</feature>
<keyword evidence="2" id="KW-0732">Signal</keyword>
<dbReference type="Proteomes" id="UP000308730">
    <property type="component" value="Unassembled WGS sequence"/>
</dbReference>
<dbReference type="AlphaFoldDB" id="A0A4S4MMZ8"/>
<dbReference type="PROSITE" id="PS51257">
    <property type="entry name" value="PROKAR_LIPOPROTEIN"/>
    <property type="match status" value="1"/>
</dbReference>
<feature type="region of interest" description="Disordered" evidence="1">
    <location>
        <begin position="210"/>
        <end position="244"/>
    </location>
</feature>
<evidence type="ECO:0000256" key="1">
    <source>
        <dbReference type="SAM" id="MobiDB-lite"/>
    </source>
</evidence>
<keyword evidence="4" id="KW-1185">Reference proteome</keyword>
<reference evidence="3 4" key="1">
    <citation type="submission" date="2019-02" db="EMBL/GenBank/DDBJ databases">
        <title>Genome sequencing of the rare red list fungi Antrodiella citrinella (Flaviporus citrinellus).</title>
        <authorList>
            <person name="Buettner E."/>
            <person name="Kellner H."/>
        </authorList>
    </citation>
    <scope>NUCLEOTIDE SEQUENCE [LARGE SCALE GENOMIC DNA]</scope>
    <source>
        <strain evidence="3 4">DSM 108506</strain>
    </source>
</reference>
<comment type="caution">
    <text evidence="3">The sequence shown here is derived from an EMBL/GenBank/DDBJ whole genome shotgun (WGS) entry which is preliminary data.</text>
</comment>
<feature type="chain" id="PRO_5020224073" evidence="2">
    <location>
        <begin position="19"/>
        <end position="332"/>
    </location>
</feature>
<accession>A0A4S4MMZ8</accession>
<evidence type="ECO:0000256" key="2">
    <source>
        <dbReference type="SAM" id="SignalP"/>
    </source>
</evidence>
<evidence type="ECO:0000313" key="3">
    <source>
        <dbReference type="EMBL" id="THH27262.1"/>
    </source>
</evidence>
<feature type="region of interest" description="Disordered" evidence="1">
    <location>
        <begin position="163"/>
        <end position="194"/>
    </location>
</feature>
<feature type="compositionally biased region" description="Polar residues" evidence="1">
    <location>
        <begin position="74"/>
        <end position="83"/>
    </location>
</feature>
<gene>
    <name evidence="3" type="ORF">EUX98_g6921</name>
</gene>